<dbReference type="Proteomes" id="UP000488299">
    <property type="component" value="Unassembled WGS sequence"/>
</dbReference>
<dbReference type="AlphaFoldDB" id="A0A7J5U4M0"/>
<keyword evidence="3" id="KW-1185">Reference proteome</keyword>
<evidence type="ECO:0000313" key="2">
    <source>
        <dbReference type="EMBL" id="KAB7732671.1"/>
    </source>
</evidence>
<dbReference type="Pfam" id="PF13517">
    <property type="entry name" value="FG-GAP_3"/>
    <property type="match status" value="2"/>
</dbReference>
<dbReference type="RefSeq" id="WP_152122176.1">
    <property type="nucleotide sequence ID" value="NZ_WELI01000001.1"/>
</dbReference>
<reference evidence="2 3" key="1">
    <citation type="submission" date="2019-10" db="EMBL/GenBank/DDBJ databases">
        <title>Rudanella paleaurantiibacter sp. nov., isolated from sludge.</title>
        <authorList>
            <person name="Xu S.Q."/>
        </authorList>
    </citation>
    <scope>NUCLEOTIDE SEQUENCE [LARGE SCALE GENOMIC DNA]</scope>
    <source>
        <strain evidence="2 3">HX-22-17</strain>
    </source>
</reference>
<dbReference type="EMBL" id="WELI01000001">
    <property type="protein sequence ID" value="KAB7732671.1"/>
    <property type="molecule type" value="Genomic_DNA"/>
</dbReference>
<sequence>MNVNRLTPTLCLVGLSLLTASTTRLNPTRAPGELKFARHFVAAESFESVGIIDVNKDGKPDIVSGDFWYENGEERKNSFRKRKLIGDQKRFSEYYDDFSTIPLDVDGDGDQDVVTGGWFSGTLRWLENNGPEGKQPWPEHEIAQVGNVETTRAWDVDGDGKVEIVPNNPGKPLKYFTLQKPNTFRQVPVAPTQGHGLGFGDINGDGKGDFIVSNGWLENMGNERWELRKEFDLGTASVPIIVTDLNGDKLADMIVGQGHSYGLHWYEQKRTGNTRTWVKHSIDEKNSQYHSMEWADIDGDKRPELITGKRFRAHNDGDPGCYDDVGLYYFTWDGKTFTKHTVAYGPAGVGKGTGIYFALADLRGTGRPDIVVAGKDGLTVFFNEGK</sequence>
<dbReference type="PANTHER" id="PTHR46580">
    <property type="entry name" value="SENSOR KINASE-RELATED"/>
    <property type="match status" value="1"/>
</dbReference>
<dbReference type="InterPro" id="IPR013517">
    <property type="entry name" value="FG-GAP"/>
</dbReference>
<dbReference type="PANTHER" id="PTHR46580:SF4">
    <property type="entry name" value="ATP_GTP-BINDING PROTEIN"/>
    <property type="match status" value="1"/>
</dbReference>
<name>A0A7J5U4M0_9BACT</name>
<comment type="caution">
    <text evidence="2">The sequence shown here is derived from an EMBL/GenBank/DDBJ whole genome shotgun (WGS) entry which is preliminary data.</text>
</comment>
<dbReference type="InterPro" id="IPR028994">
    <property type="entry name" value="Integrin_alpha_N"/>
</dbReference>
<keyword evidence="1" id="KW-0732">Signal</keyword>
<gene>
    <name evidence="2" type="ORF">F5984_01600</name>
</gene>
<organism evidence="2 3">
    <name type="scientific">Rudanella paleaurantiibacter</name>
    <dbReference type="NCBI Taxonomy" id="2614655"/>
    <lineage>
        <taxon>Bacteria</taxon>
        <taxon>Pseudomonadati</taxon>
        <taxon>Bacteroidota</taxon>
        <taxon>Cytophagia</taxon>
        <taxon>Cytophagales</taxon>
        <taxon>Cytophagaceae</taxon>
        <taxon>Rudanella</taxon>
    </lineage>
</organism>
<protein>
    <submittedName>
        <fullName evidence="2">VCBS repeat-containing protein</fullName>
    </submittedName>
</protein>
<dbReference type="Gene3D" id="2.130.10.130">
    <property type="entry name" value="Integrin alpha, N-terminal"/>
    <property type="match status" value="2"/>
</dbReference>
<accession>A0A7J5U4M0</accession>
<evidence type="ECO:0000313" key="3">
    <source>
        <dbReference type="Proteomes" id="UP000488299"/>
    </source>
</evidence>
<proteinExistence type="predicted"/>
<evidence type="ECO:0000256" key="1">
    <source>
        <dbReference type="ARBA" id="ARBA00022729"/>
    </source>
</evidence>
<dbReference type="SUPFAM" id="SSF69318">
    <property type="entry name" value="Integrin alpha N-terminal domain"/>
    <property type="match status" value="1"/>
</dbReference>